<dbReference type="PANTHER" id="PTHR25462:SF296">
    <property type="entry name" value="MEIOTIC P26, ISOFORM F"/>
    <property type="match status" value="1"/>
</dbReference>
<evidence type="ECO:0000313" key="4">
    <source>
        <dbReference type="Proteomes" id="UP000005408"/>
    </source>
</evidence>
<dbReference type="Gene3D" id="2.120.10.30">
    <property type="entry name" value="TolB, C-terminal domain"/>
    <property type="match status" value="1"/>
</dbReference>
<dbReference type="SUPFAM" id="SSF101898">
    <property type="entry name" value="NHL repeat"/>
    <property type="match status" value="1"/>
</dbReference>
<proteinExistence type="predicted"/>
<accession>A0A8W8I700</accession>
<dbReference type="EnsemblMetazoa" id="G12657.2">
    <property type="protein sequence ID" value="G12657.2:cds"/>
    <property type="gene ID" value="G12657"/>
</dbReference>
<evidence type="ECO:0000256" key="2">
    <source>
        <dbReference type="SAM" id="MobiDB-lite"/>
    </source>
</evidence>
<dbReference type="CDD" id="cd19756">
    <property type="entry name" value="Bbox2"/>
    <property type="match status" value="1"/>
</dbReference>
<protein>
    <recommendedName>
        <fullName evidence="5">B box-type domain-containing protein</fullName>
    </recommendedName>
</protein>
<evidence type="ECO:0000313" key="3">
    <source>
        <dbReference type="EnsemblMetazoa" id="G12657.1:cds"/>
    </source>
</evidence>
<dbReference type="Proteomes" id="UP000005408">
    <property type="component" value="Unassembled WGS sequence"/>
</dbReference>
<feature type="region of interest" description="Disordered" evidence="2">
    <location>
        <begin position="158"/>
        <end position="177"/>
    </location>
</feature>
<dbReference type="SUPFAM" id="SSF57845">
    <property type="entry name" value="B-box zinc-binding domain"/>
    <property type="match status" value="1"/>
</dbReference>
<keyword evidence="4" id="KW-1185">Reference proteome</keyword>
<dbReference type="EnsemblMetazoa" id="G12657.1">
    <property type="protein sequence ID" value="G12657.1:cds"/>
    <property type="gene ID" value="G12657"/>
</dbReference>
<evidence type="ECO:0008006" key="5">
    <source>
        <dbReference type="Google" id="ProtNLM"/>
    </source>
</evidence>
<dbReference type="InterPro" id="IPR011042">
    <property type="entry name" value="6-blade_b-propeller_TolB-like"/>
</dbReference>
<dbReference type="PANTHER" id="PTHR25462">
    <property type="entry name" value="BONUS, ISOFORM C-RELATED"/>
    <property type="match status" value="1"/>
</dbReference>
<dbReference type="OMA" id="ICGECAV"/>
<feature type="coiled-coil region" evidence="1">
    <location>
        <begin position="60"/>
        <end position="87"/>
    </location>
</feature>
<reference evidence="3" key="1">
    <citation type="submission" date="2022-08" db="UniProtKB">
        <authorList>
            <consortium name="EnsemblMetazoa"/>
        </authorList>
    </citation>
    <scope>IDENTIFICATION</scope>
    <source>
        <strain evidence="3">05x7-T-G4-1.051#20</strain>
    </source>
</reference>
<dbReference type="OrthoDB" id="6053737at2759"/>
<sequence>MASKARIYECKGKIHPDKRPAVLLCGTCKIHICGECAVSDDHKNHSESFRCLGDVDENHVKNTDNSKELAEKAHKRLERKIAELYEAKSSRKMEFSNLRKNVTDQFKDAKKRLADEKRILEEGLNTEENIDMSNVDDLITRCIKRKETIRSLLTELEEKTSKETKEKMESSLQKEVDAASNEEKRSVKFRHLVLSEETRGTLLGCLEFDENTSLSSDFEGFLLPEPTILSKFQIRLSKIEAICKVSDSEVWIGYSKTDRIYKLEEIDGYLRKTERHRLIEFQPINISALSSGNLIISCAGQPMITTINTMNSMYEPSLYIDTYHLLPLGLYVNEKDEIYVCLVDQYGFSVGKSSFRQVTKYAADRERALVIERDNDGKRYFTMPQSVIENINGDICVVDVVDHHESRLMVFDKNGGKKFEYNGQKTTNSPKCDLSSVTHDSKGNIIISDEFFNRIHLLTKNGGFVGLLEIGKTNDIFRPFAIMCDSRDTLWIGCKSTEEDDASQMVHMSMPLPEENLQ</sequence>
<evidence type="ECO:0000256" key="1">
    <source>
        <dbReference type="SAM" id="Coils"/>
    </source>
</evidence>
<name>A0A8W8I700_MAGGI</name>
<dbReference type="InterPro" id="IPR047153">
    <property type="entry name" value="TRIM45/56/19-like"/>
</dbReference>
<keyword evidence="1" id="KW-0175">Coiled coil</keyword>
<organism evidence="3 4">
    <name type="scientific">Magallana gigas</name>
    <name type="common">Pacific oyster</name>
    <name type="synonym">Crassostrea gigas</name>
    <dbReference type="NCBI Taxonomy" id="29159"/>
    <lineage>
        <taxon>Eukaryota</taxon>
        <taxon>Metazoa</taxon>
        <taxon>Spiralia</taxon>
        <taxon>Lophotrochozoa</taxon>
        <taxon>Mollusca</taxon>
        <taxon>Bivalvia</taxon>
        <taxon>Autobranchia</taxon>
        <taxon>Pteriomorphia</taxon>
        <taxon>Ostreida</taxon>
        <taxon>Ostreoidea</taxon>
        <taxon>Ostreidae</taxon>
        <taxon>Magallana</taxon>
    </lineage>
</organism>
<dbReference type="AlphaFoldDB" id="A0A8W8I700"/>